<comment type="similarity">
    <text evidence="2">Belongs to the major facilitator superfamily. Proton-dependent oligopeptide transporter (POT/PTR) (TC 2.A.17) family.</text>
</comment>
<evidence type="ECO:0000313" key="8">
    <source>
        <dbReference type="EMBL" id="KAF2651589.1"/>
    </source>
</evidence>
<feature type="transmembrane region" description="Helical" evidence="7">
    <location>
        <begin position="506"/>
        <end position="529"/>
    </location>
</feature>
<feature type="transmembrane region" description="Helical" evidence="7">
    <location>
        <begin position="142"/>
        <end position="161"/>
    </location>
</feature>
<organism evidence="8 9">
    <name type="scientific">Lophiostoma macrostomum CBS 122681</name>
    <dbReference type="NCBI Taxonomy" id="1314788"/>
    <lineage>
        <taxon>Eukaryota</taxon>
        <taxon>Fungi</taxon>
        <taxon>Dikarya</taxon>
        <taxon>Ascomycota</taxon>
        <taxon>Pezizomycotina</taxon>
        <taxon>Dothideomycetes</taxon>
        <taxon>Pleosporomycetidae</taxon>
        <taxon>Pleosporales</taxon>
        <taxon>Lophiostomataceae</taxon>
        <taxon>Lophiostoma</taxon>
    </lineage>
</organism>
<dbReference type="OrthoDB" id="8904098at2759"/>
<dbReference type="GO" id="GO:0016020">
    <property type="term" value="C:membrane"/>
    <property type="evidence" value="ECO:0007669"/>
    <property type="project" value="UniProtKB-SubCell"/>
</dbReference>
<evidence type="ECO:0000256" key="2">
    <source>
        <dbReference type="ARBA" id="ARBA00005982"/>
    </source>
</evidence>
<feature type="transmembrane region" description="Helical" evidence="7">
    <location>
        <begin position="412"/>
        <end position="434"/>
    </location>
</feature>
<dbReference type="InterPro" id="IPR036259">
    <property type="entry name" value="MFS_trans_sf"/>
</dbReference>
<evidence type="ECO:0000256" key="6">
    <source>
        <dbReference type="SAM" id="MobiDB-lite"/>
    </source>
</evidence>
<feature type="transmembrane region" description="Helical" evidence="7">
    <location>
        <begin position="62"/>
        <end position="81"/>
    </location>
</feature>
<feature type="transmembrane region" description="Helical" evidence="7">
    <location>
        <begin position="254"/>
        <end position="274"/>
    </location>
</feature>
<evidence type="ECO:0000256" key="1">
    <source>
        <dbReference type="ARBA" id="ARBA00004141"/>
    </source>
</evidence>
<keyword evidence="3 7" id="KW-0812">Transmembrane</keyword>
<feature type="transmembrane region" description="Helical" evidence="7">
    <location>
        <begin position="535"/>
        <end position="556"/>
    </location>
</feature>
<feature type="transmembrane region" description="Helical" evidence="7">
    <location>
        <begin position="230"/>
        <end position="248"/>
    </location>
</feature>
<evidence type="ECO:0000256" key="7">
    <source>
        <dbReference type="SAM" id="Phobius"/>
    </source>
</evidence>
<feature type="transmembrane region" description="Helical" evidence="7">
    <location>
        <begin position="111"/>
        <end position="130"/>
    </location>
</feature>
<evidence type="ECO:0000313" key="9">
    <source>
        <dbReference type="Proteomes" id="UP000799324"/>
    </source>
</evidence>
<protein>
    <submittedName>
        <fullName evidence="8">PTR2-domain-containing protein</fullName>
    </submittedName>
</protein>
<keyword evidence="9" id="KW-1185">Reference proteome</keyword>
<accession>A0A6A6SV73</accession>
<dbReference type="InterPro" id="IPR000109">
    <property type="entry name" value="POT_fam"/>
</dbReference>
<keyword evidence="5 7" id="KW-0472">Membrane</keyword>
<dbReference type="GO" id="GO:0022857">
    <property type="term" value="F:transmembrane transporter activity"/>
    <property type="evidence" value="ECO:0007669"/>
    <property type="project" value="InterPro"/>
</dbReference>
<sequence>MKDAEEYQKRHTSRWVTSILILIQAKLIDLASSSNSTVFAEPPILSLTEVRHLRRVVDHIPLRLWAVALIGFWERFTFWGLTAPWQNYMENELDSRNGIPGALGLGQAQATRIYCAFYIFYYISPLVFAILSDTRLGRYKTLCITTIVYVLGCAAVTATSFDRPLRAGLGLPGLLIGMLLVGLGGGGFKMLMVPFLADQYANDHPKMKTLKSGEQVITDRSLTLQYIFNLYYWVGNVGSLSWFATTIIERYVSFALAYMITLVSMVLATVVLFLGARWYIQVPPGGNILPTASRIIICASRNGFNMKRADPSYQLEHRGKSVPWSGQSVDELRRGLMACRVLLPFVMFYVCFDQMQNNLVSQAKQMQSGGIPNDMIPALNGIACIILGPIIQYLLYPFLYQRRIHFRPVARITTGFAFMALGMLYTAVLQHFIYSAGPCYSKPLACPHLWDTVKETPDGFSGQQGNYVNIWWQTPVYFFIGAGEIFALVTSLEYAQEHAPDGMKAIVQAISLVLAGFGSVFAMALTPIAHDPYLVALYSSIAVAMTVTTVIFWWLFHGYDEEEILKDNEAFGLDGTTDARKDEPGRQLDESILRSGPRPLSQNSMVTVTTYQELDAMRPQPVATGNMDNHGIRPLTPVREFSLQGGS</sequence>
<dbReference type="SUPFAM" id="SSF103473">
    <property type="entry name" value="MFS general substrate transporter"/>
    <property type="match status" value="1"/>
</dbReference>
<dbReference type="Pfam" id="PF00854">
    <property type="entry name" value="PTR2"/>
    <property type="match status" value="1"/>
</dbReference>
<gene>
    <name evidence="8" type="ORF">K491DRAFT_606626</name>
</gene>
<feature type="transmembrane region" description="Helical" evidence="7">
    <location>
        <begin position="476"/>
        <end position="494"/>
    </location>
</feature>
<evidence type="ECO:0000256" key="4">
    <source>
        <dbReference type="ARBA" id="ARBA00022989"/>
    </source>
</evidence>
<feature type="transmembrane region" description="Helical" evidence="7">
    <location>
        <begin position="375"/>
        <end position="400"/>
    </location>
</feature>
<comment type="subcellular location">
    <subcellularLocation>
        <location evidence="1">Membrane</location>
        <topology evidence="1">Multi-pass membrane protein</topology>
    </subcellularLocation>
</comment>
<feature type="transmembrane region" description="Helical" evidence="7">
    <location>
        <begin position="337"/>
        <end position="355"/>
    </location>
</feature>
<reference evidence="8" key="1">
    <citation type="journal article" date="2020" name="Stud. Mycol.">
        <title>101 Dothideomycetes genomes: a test case for predicting lifestyles and emergence of pathogens.</title>
        <authorList>
            <person name="Haridas S."/>
            <person name="Albert R."/>
            <person name="Binder M."/>
            <person name="Bloem J."/>
            <person name="Labutti K."/>
            <person name="Salamov A."/>
            <person name="Andreopoulos B."/>
            <person name="Baker S."/>
            <person name="Barry K."/>
            <person name="Bills G."/>
            <person name="Bluhm B."/>
            <person name="Cannon C."/>
            <person name="Castanera R."/>
            <person name="Culley D."/>
            <person name="Daum C."/>
            <person name="Ezra D."/>
            <person name="Gonzalez J."/>
            <person name="Henrissat B."/>
            <person name="Kuo A."/>
            <person name="Liang C."/>
            <person name="Lipzen A."/>
            <person name="Lutzoni F."/>
            <person name="Magnuson J."/>
            <person name="Mondo S."/>
            <person name="Nolan M."/>
            <person name="Ohm R."/>
            <person name="Pangilinan J."/>
            <person name="Park H.-J."/>
            <person name="Ramirez L."/>
            <person name="Alfaro M."/>
            <person name="Sun H."/>
            <person name="Tritt A."/>
            <person name="Yoshinaga Y."/>
            <person name="Zwiers L.-H."/>
            <person name="Turgeon B."/>
            <person name="Goodwin S."/>
            <person name="Spatafora J."/>
            <person name="Crous P."/>
            <person name="Grigoriev I."/>
        </authorList>
    </citation>
    <scope>NUCLEOTIDE SEQUENCE</scope>
    <source>
        <strain evidence="8">CBS 122681</strain>
    </source>
</reference>
<dbReference type="PANTHER" id="PTHR11654">
    <property type="entry name" value="OLIGOPEPTIDE TRANSPORTER-RELATED"/>
    <property type="match status" value="1"/>
</dbReference>
<feature type="region of interest" description="Disordered" evidence="6">
    <location>
        <begin position="623"/>
        <end position="647"/>
    </location>
</feature>
<dbReference type="EMBL" id="MU004422">
    <property type="protein sequence ID" value="KAF2651589.1"/>
    <property type="molecule type" value="Genomic_DNA"/>
</dbReference>
<evidence type="ECO:0000256" key="3">
    <source>
        <dbReference type="ARBA" id="ARBA00022692"/>
    </source>
</evidence>
<keyword evidence="4 7" id="KW-1133">Transmembrane helix</keyword>
<dbReference type="Proteomes" id="UP000799324">
    <property type="component" value="Unassembled WGS sequence"/>
</dbReference>
<feature type="transmembrane region" description="Helical" evidence="7">
    <location>
        <begin position="173"/>
        <end position="197"/>
    </location>
</feature>
<proteinExistence type="inferred from homology"/>
<dbReference type="Gene3D" id="1.20.1250.20">
    <property type="entry name" value="MFS general substrate transporter like domains"/>
    <property type="match status" value="1"/>
</dbReference>
<name>A0A6A6SV73_9PLEO</name>
<dbReference type="AlphaFoldDB" id="A0A6A6SV73"/>
<evidence type="ECO:0000256" key="5">
    <source>
        <dbReference type="ARBA" id="ARBA00023136"/>
    </source>
</evidence>